<dbReference type="Proteomes" id="UP001469089">
    <property type="component" value="Unassembled WGS sequence"/>
</dbReference>
<evidence type="ECO:0000256" key="1">
    <source>
        <dbReference type="ARBA" id="ARBA00022801"/>
    </source>
</evidence>
<keyword evidence="4" id="KW-1185">Reference proteome</keyword>
<dbReference type="Pfam" id="PF07859">
    <property type="entry name" value="Abhydrolase_3"/>
    <property type="match status" value="1"/>
</dbReference>
<gene>
    <name evidence="3" type="ORF">N0A02_00425</name>
</gene>
<reference evidence="3 4" key="1">
    <citation type="journal article" date="2024" name="Chem. Sci.">
        <title>Discovery of a lagriamide polyketide by integrated genome mining, isotopic labeling, and untargeted metabolomics.</title>
        <authorList>
            <person name="Fergusson C.H."/>
            <person name="Saulog J."/>
            <person name="Paulo B.S."/>
            <person name="Wilson D.M."/>
            <person name="Liu D.Y."/>
            <person name="Morehouse N.J."/>
            <person name="Waterworth S."/>
            <person name="Barkei J."/>
            <person name="Gray C.A."/>
            <person name="Kwan J.C."/>
            <person name="Eustaquio A.S."/>
            <person name="Linington R.G."/>
        </authorList>
    </citation>
    <scope>NUCLEOTIDE SEQUENCE [LARGE SCALE GENOMIC DNA]</scope>
    <source>
        <strain evidence="3 4">RL17-338-BIF-B</strain>
    </source>
</reference>
<sequence>MDRNSTSSDLDEAYSPSSVAGNYREIIDAYGSTSRRTLQRSPAIRVRYGNHPDEYVLLFEPDGGPARALLVFFHGGYWQELSAEDACFPADTLLERGIGYAAVNYTLAPRASVAQIAAQCAQAVAMLAVHRPAVRIVLAGSSAGAHLAAMLMTMDWSANGVQCLPFDGAVLLSGVYDLRPLVATYINAPLGLNLAAAAAPASPMLCPLRAAVPAVVCWGEYETAAFKQQSRAYAHRLACAGKRVSHYEVAGRNHFDILFDLTMPHTRLGIDTLELLGEKP</sequence>
<keyword evidence="1 3" id="KW-0378">Hydrolase</keyword>
<organism evidence="3 4">
    <name type="scientific">Paraburkholderia acidicola</name>
    <dbReference type="NCBI Taxonomy" id="1912599"/>
    <lineage>
        <taxon>Bacteria</taxon>
        <taxon>Pseudomonadati</taxon>
        <taxon>Pseudomonadota</taxon>
        <taxon>Betaproteobacteria</taxon>
        <taxon>Burkholderiales</taxon>
        <taxon>Burkholderiaceae</taxon>
        <taxon>Paraburkholderia</taxon>
    </lineage>
</organism>
<feature type="domain" description="Alpha/beta hydrolase fold-3" evidence="2">
    <location>
        <begin position="70"/>
        <end position="254"/>
    </location>
</feature>
<dbReference type="RefSeq" id="WP_349540824.1">
    <property type="nucleotide sequence ID" value="NZ_JAOALG010000001.1"/>
</dbReference>
<dbReference type="Gene3D" id="3.40.50.1820">
    <property type="entry name" value="alpha/beta hydrolase"/>
    <property type="match status" value="1"/>
</dbReference>
<proteinExistence type="predicted"/>
<evidence type="ECO:0000313" key="3">
    <source>
        <dbReference type="EMBL" id="MEQ5837904.1"/>
    </source>
</evidence>
<protein>
    <submittedName>
        <fullName evidence="3">Alpha/beta hydrolase</fullName>
    </submittedName>
</protein>
<dbReference type="GO" id="GO:0016787">
    <property type="term" value="F:hydrolase activity"/>
    <property type="evidence" value="ECO:0007669"/>
    <property type="project" value="UniProtKB-KW"/>
</dbReference>
<comment type="caution">
    <text evidence="3">The sequence shown here is derived from an EMBL/GenBank/DDBJ whole genome shotgun (WGS) entry which is preliminary data.</text>
</comment>
<accession>A0ABV1LEZ3</accession>
<dbReference type="InterPro" id="IPR013094">
    <property type="entry name" value="AB_hydrolase_3"/>
</dbReference>
<dbReference type="InterPro" id="IPR029058">
    <property type="entry name" value="AB_hydrolase_fold"/>
</dbReference>
<name>A0ABV1LEZ3_9BURK</name>
<dbReference type="PANTHER" id="PTHR48081:SF33">
    <property type="entry name" value="KYNURENINE FORMAMIDASE"/>
    <property type="match status" value="1"/>
</dbReference>
<dbReference type="EMBL" id="JAOALG010000001">
    <property type="protein sequence ID" value="MEQ5837904.1"/>
    <property type="molecule type" value="Genomic_DNA"/>
</dbReference>
<dbReference type="PANTHER" id="PTHR48081">
    <property type="entry name" value="AB HYDROLASE SUPERFAMILY PROTEIN C4A8.06C"/>
    <property type="match status" value="1"/>
</dbReference>
<dbReference type="InterPro" id="IPR050300">
    <property type="entry name" value="GDXG_lipolytic_enzyme"/>
</dbReference>
<evidence type="ECO:0000313" key="4">
    <source>
        <dbReference type="Proteomes" id="UP001469089"/>
    </source>
</evidence>
<dbReference type="SUPFAM" id="SSF53474">
    <property type="entry name" value="alpha/beta-Hydrolases"/>
    <property type="match status" value="1"/>
</dbReference>
<evidence type="ECO:0000259" key="2">
    <source>
        <dbReference type="Pfam" id="PF07859"/>
    </source>
</evidence>